<keyword evidence="5" id="KW-0560">Oxidoreductase</keyword>
<dbReference type="InterPro" id="IPR005804">
    <property type="entry name" value="FA_desaturase_dom"/>
</dbReference>
<name>A0A1I7XE42_HETBA</name>
<comment type="subcellular location">
    <subcellularLocation>
        <location evidence="1">Membrane</location>
        <topology evidence="1">Multi-pass membrane protein</topology>
    </subcellularLocation>
</comment>
<feature type="signal peptide" evidence="8">
    <location>
        <begin position="1"/>
        <end position="19"/>
    </location>
</feature>
<evidence type="ECO:0000256" key="4">
    <source>
        <dbReference type="ARBA" id="ARBA00022989"/>
    </source>
</evidence>
<feature type="domain" description="Fatty acid desaturase" evidence="9">
    <location>
        <begin position="2"/>
        <end position="98"/>
    </location>
</feature>
<sequence length="128" mass="15093">MFFLISQLTGGFLLAHVVTYNHYSVEKFPYNTNIMSNYACLQLYTTRNMRPGIFVDWLWGGLNYQIEHHLFPTMPRHNLAKVMPIVKEFCVENDLPYMVDDYFTGWKLEIQQFANVANIAKKMKSKIM</sequence>
<evidence type="ECO:0000256" key="7">
    <source>
        <dbReference type="ARBA" id="ARBA00023136"/>
    </source>
</evidence>
<dbReference type="PANTHER" id="PTHR19353">
    <property type="entry name" value="FATTY ACID DESATURASE 2"/>
    <property type="match status" value="1"/>
</dbReference>
<evidence type="ECO:0000256" key="8">
    <source>
        <dbReference type="SAM" id="SignalP"/>
    </source>
</evidence>
<evidence type="ECO:0000313" key="11">
    <source>
        <dbReference type="WBParaSite" id="Hba_15728"/>
    </source>
</evidence>
<evidence type="ECO:0000256" key="5">
    <source>
        <dbReference type="ARBA" id="ARBA00023002"/>
    </source>
</evidence>
<keyword evidence="3" id="KW-0812">Transmembrane</keyword>
<evidence type="ECO:0000256" key="1">
    <source>
        <dbReference type="ARBA" id="ARBA00004141"/>
    </source>
</evidence>
<organism evidence="10 11">
    <name type="scientific">Heterorhabditis bacteriophora</name>
    <name type="common">Entomopathogenic nematode worm</name>
    <dbReference type="NCBI Taxonomy" id="37862"/>
    <lineage>
        <taxon>Eukaryota</taxon>
        <taxon>Metazoa</taxon>
        <taxon>Ecdysozoa</taxon>
        <taxon>Nematoda</taxon>
        <taxon>Chromadorea</taxon>
        <taxon>Rhabditida</taxon>
        <taxon>Rhabditina</taxon>
        <taxon>Rhabditomorpha</taxon>
        <taxon>Strongyloidea</taxon>
        <taxon>Heterorhabditidae</taxon>
        <taxon>Heterorhabditis</taxon>
    </lineage>
</organism>
<keyword evidence="8" id="KW-0732">Signal</keyword>
<evidence type="ECO:0000256" key="6">
    <source>
        <dbReference type="ARBA" id="ARBA00023098"/>
    </source>
</evidence>
<dbReference type="PANTHER" id="PTHR19353:SF88">
    <property type="entry name" value="DELTA(5) FATTY ACID DESATURASE FAT-4"/>
    <property type="match status" value="1"/>
</dbReference>
<dbReference type="AlphaFoldDB" id="A0A1I7XE42"/>
<evidence type="ECO:0000256" key="2">
    <source>
        <dbReference type="ARBA" id="ARBA00009295"/>
    </source>
</evidence>
<dbReference type="WBParaSite" id="Hba_15728">
    <property type="protein sequence ID" value="Hba_15728"/>
    <property type="gene ID" value="Hba_15728"/>
</dbReference>
<accession>A0A1I7XE42</accession>
<proteinExistence type="inferred from homology"/>
<dbReference type="CDD" id="cd03506">
    <property type="entry name" value="Delta6-FADS-like"/>
    <property type="match status" value="1"/>
</dbReference>
<evidence type="ECO:0000313" key="10">
    <source>
        <dbReference type="Proteomes" id="UP000095283"/>
    </source>
</evidence>
<protein>
    <submittedName>
        <fullName evidence="11">FA_desaturase domain-containing protein</fullName>
    </submittedName>
</protein>
<dbReference type="InterPro" id="IPR012171">
    <property type="entry name" value="Fatty_acid_desaturase"/>
</dbReference>
<keyword evidence="7" id="KW-0472">Membrane</keyword>
<evidence type="ECO:0000259" key="9">
    <source>
        <dbReference type="Pfam" id="PF00487"/>
    </source>
</evidence>
<dbReference type="Pfam" id="PF00487">
    <property type="entry name" value="FA_desaturase"/>
    <property type="match status" value="1"/>
</dbReference>
<keyword evidence="10" id="KW-1185">Reference proteome</keyword>
<feature type="chain" id="PRO_5009311105" evidence="8">
    <location>
        <begin position="20"/>
        <end position="128"/>
    </location>
</feature>
<evidence type="ECO:0000256" key="3">
    <source>
        <dbReference type="ARBA" id="ARBA00022692"/>
    </source>
</evidence>
<reference evidence="11" key="1">
    <citation type="submission" date="2016-11" db="UniProtKB">
        <authorList>
            <consortium name="WormBaseParasite"/>
        </authorList>
    </citation>
    <scope>IDENTIFICATION</scope>
</reference>
<dbReference type="GO" id="GO:0016717">
    <property type="term" value="F:oxidoreductase activity, acting on paired donors, with oxidation of a pair of donors resulting in the reduction of molecular oxygen to two molecules of water"/>
    <property type="evidence" value="ECO:0007669"/>
    <property type="project" value="TreeGrafter"/>
</dbReference>
<dbReference type="GO" id="GO:0016020">
    <property type="term" value="C:membrane"/>
    <property type="evidence" value="ECO:0007669"/>
    <property type="project" value="UniProtKB-SubCell"/>
</dbReference>
<dbReference type="GO" id="GO:0006629">
    <property type="term" value="P:lipid metabolic process"/>
    <property type="evidence" value="ECO:0007669"/>
    <property type="project" value="UniProtKB-KW"/>
</dbReference>
<keyword evidence="4" id="KW-1133">Transmembrane helix</keyword>
<dbReference type="Proteomes" id="UP000095283">
    <property type="component" value="Unplaced"/>
</dbReference>
<comment type="similarity">
    <text evidence="2">Belongs to the fatty acid desaturase type 1 family.</text>
</comment>
<keyword evidence="6" id="KW-0443">Lipid metabolism</keyword>